<feature type="signal peptide" evidence="2">
    <location>
        <begin position="1"/>
        <end position="19"/>
    </location>
</feature>
<dbReference type="EMBL" id="JAAGSC010000043">
    <property type="protein sequence ID" value="NDY96536.1"/>
    <property type="molecule type" value="Genomic_DNA"/>
</dbReference>
<dbReference type="AlphaFoldDB" id="A0A845V5T4"/>
<sequence length="388" mass="44891">MNRCLGPLMIFGLSLPVAAAAVDESQEEEPRIADREERQERLMEMHCRDDLDRPQSWLDRSHAYMSRRLCEPAAWFDGFFGDPRALEETPVGTFIRLRNALEWDQSDGWSLGVRVRANIEVPRVSDRVRLLVSRDDDLSGELSDGPEADDGDDRTRLGLRFIASQRERSQLDLDGTVRVTSGGLNPRLRGRYRNVRALSANTLVRATQTVFWERDDGLGTTSRLDWEWLPNRNRLLRWSGRGTFSEASDGVDWRTSVTDFRQLDLRTAIRTEVGAFGYTQPQFDSEEYFFAVRFRRQFARPWLFYEIQPEHAWPLDPVSGQRGSDWRLTFTLEIQFENQRSRERRLHDYWGEDAGELKLEPLDEPIPVEAPGESGVPEVIEDPDDPDD</sequence>
<feature type="chain" id="PRO_5032834353" evidence="2">
    <location>
        <begin position="20"/>
        <end position="388"/>
    </location>
</feature>
<evidence type="ECO:0000256" key="1">
    <source>
        <dbReference type="SAM" id="MobiDB-lite"/>
    </source>
</evidence>
<feature type="compositionally biased region" description="Acidic residues" evidence="1">
    <location>
        <begin position="379"/>
        <end position="388"/>
    </location>
</feature>
<proteinExistence type="predicted"/>
<feature type="region of interest" description="Disordered" evidence="1">
    <location>
        <begin position="360"/>
        <end position="388"/>
    </location>
</feature>
<dbReference type="Proteomes" id="UP000484885">
    <property type="component" value="Unassembled WGS sequence"/>
</dbReference>
<organism evidence="3 4">
    <name type="scientific">Wenzhouxiangella limi</name>
    <dbReference type="NCBI Taxonomy" id="2707351"/>
    <lineage>
        <taxon>Bacteria</taxon>
        <taxon>Pseudomonadati</taxon>
        <taxon>Pseudomonadota</taxon>
        <taxon>Gammaproteobacteria</taxon>
        <taxon>Chromatiales</taxon>
        <taxon>Wenzhouxiangellaceae</taxon>
        <taxon>Wenzhouxiangella</taxon>
    </lineage>
</organism>
<keyword evidence="2" id="KW-0732">Signal</keyword>
<evidence type="ECO:0000313" key="4">
    <source>
        <dbReference type="Proteomes" id="UP000484885"/>
    </source>
</evidence>
<accession>A0A845V5T4</accession>
<evidence type="ECO:0000313" key="3">
    <source>
        <dbReference type="EMBL" id="NDY96536.1"/>
    </source>
</evidence>
<name>A0A845V5T4_9GAMM</name>
<comment type="caution">
    <text evidence="3">The sequence shown here is derived from an EMBL/GenBank/DDBJ whole genome shotgun (WGS) entry which is preliminary data.</text>
</comment>
<evidence type="ECO:0000256" key="2">
    <source>
        <dbReference type="SAM" id="SignalP"/>
    </source>
</evidence>
<reference evidence="3 4" key="1">
    <citation type="submission" date="2020-02" db="EMBL/GenBank/DDBJ databases">
        <authorList>
            <person name="Zhang X.-Y."/>
        </authorList>
    </citation>
    <scope>NUCLEOTIDE SEQUENCE [LARGE SCALE GENOMIC DNA]</scope>
    <source>
        <strain evidence="3 4">C33</strain>
    </source>
</reference>
<dbReference type="RefSeq" id="WP_164211928.1">
    <property type="nucleotide sequence ID" value="NZ_JAAGSC010000043.1"/>
</dbReference>
<gene>
    <name evidence="3" type="ORF">G3I74_12420</name>
</gene>
<keyword evidence="4" id="KW-1185">Reference proteome</keyword>
<protein>
    <submittedName>
        <fullName evidence="3">Uncharacterized protein</fullName>
    </submittedName>
</protein>